<dbReference type="Proteomes" id="UP000235371">
    <property type="component" value="Unassembled WGS sequence"/>
</dbReference>
<evidence type="ECO:0000256" key="2">
    <source>
        <dbReference type="ARBA" id="ARBA00022771"/>
    </source>
</evidence>
<keyword evidence="8" id="KW-1185">Reference proteome</keyword>
<proteinExistence type="predicted"/>
<dbReference type="Gene3D" id="3.30.40.10">
    <property type="entry name" value="Zinc/RING finger domain, C3HC4 (zinc finger)"/>
    <property type="match status" value="1"/>
</dbReference>
<dbReference type="GeneID" id="36579374"/>
<feature type="compositionally biased region" description="Polar residues" evidence="5">
    <location>
        <begin position="487"/>
        <end position="526"/>
    </location>
</feature>
<dbReference type="PROSITE" id="PS50089">
    <property type="entry name" value="ZF_RING_2"/>
    <property type="match status" value="1"/>
</dbReference>
<organism evidence="7 8">
    <name type="scientific">Hyaloscypha bicolor E</name>
    <dbReference type="NCBI Taxonomy" id="1095630"/>
    <lineage>
        <taxon>Eukaryota</taxon>
        <taxon>Fungi</taxon>
        <taxon>Dikarya</taxon>
        <taxon>Ascomycota</taxon>
        <taxon>Pezizomycotina</taxon>
        <taxon>Leotiomycetes</taxon>
        <taxon>Helotiales</taxon>
        <taxon>Hyaloscyphaceae</taxon>
        <taxon>Hyaloscypha</taxon>
        <taxon>Hyaloscypha bicolor</taxon>
    </lineage>
</organism>
<sequence length="543" mass="60364">MYHEFLRHPSLVSSKCPARFRTFGFPDAALTDVQVHHAFQIYGQGRSNRFVNPDSTQRRPDDVTDRSLRPNQPMSFMEQRTSYPRTSRQSHNHVPRNNTLDPPHSRRRAATHTWDSDDDDDPVPEMDAESYRRSAELLFGADLDEERSMAAMRGALAAGKRVPSKEALASLEIVKLEDLEDNGRTCIICYNEFGVSNPEGITENPIRLPRCKHVFGDKCIKKWFEDSDSCPYCRDKLPSELSVRKTLAYESYRAARREHMLAHQRARQGFALRYPFSEESGASRTSASISMQRAQDEYELAMTRNVDSWGYSPPSRSTGDSPESRRRQARGRIGNSRAAHLLGRPTSVGSASARWINPASAHGNLPQRGTNVPPVNNAPRRSVTPGLPRQNSGGSSSSSSQTPPRNRGLSGFSSSPPAEEASPPVAVGSGLSRDRQVERQGEPTLRRSLDFSAGPSSTGWNSDPLNFMYPDQFNLGQSSRPRPHSNDLGNSTFQTLLDATHPLSQNPPSGTGSDANRLQQGEPNRNSDMDGQLLGNPQPRWSR</sequence>
<dbReference type="EMBL" id="KZ613912">
    <property type="protein sequence ID" value="PMD51757.1"/>
    <property type="molecule type" value="Genomic_DNA"/>
</dbReference>
<dbReference type="InterPro" id="IPR001841">
    <property type="entry name" value="Znf_RING"/>
</dbReference>
<protein>
    <recommendedName>
        <fullName evidence="6">RING-type domain-containing protein</fullName>
    </recommendedName>
</protein>
<evidence type="ECO:0000256" key="1">
    <source>
        <dbReference type="ARBA" id="ARBA00022723"/>
    </source>
</evidence>
<dbReference type="GO" id="GO:0061630">
    <property type="term" value="F:ubiquitin protein ligase activity"/>
    <property type="evidence" value="ECO:0007669"/>
    <property type="project" value="TreeGrafter"/>
</dbReference>
<dbReference type="InterPro" id="IPR050731">
    <property type="entry name" value="HRD1_E3_ubiq-ligases"/>
</dbReference>
<feature type="compositionally biased region" description="Polar residues" evidence="5">
    <location>
        <begin position="454"/>
        <end position="464"/>
    </location>
</feature>
<dbReference type="SMART" id="SM00184">
    <property type="entry name" value="RING"/>
    <property type="match status" value="1"/>
</dbReference>
<name>A0A2J6SLX0_9HELO</name>
<evidence type="ECO:0000259" key="6">
    <source>
        <dbReference type="PROSITE" id="PS50089"/>
    </source>
</evidence>
<feature type="domain" description="RING-type" evidence="6">
    <location>
        <begin position="186"/>
        <end position="234"/>
    </location>
</feature>
<dbReference type="AlphaFoldDB" id="A0A2J6SLX0"/>
<feature type="compositionally biased region" description="Low complexity" evidence="5">
    <location>
        <begin position="413"/>
        <end position="427"/>
    </location>
</feature>
<evidence type="ECO:0000313" key="7">
    <source>
        <dbReference type="EMBL" id="PMD51757.1"/>
    </source>
</evidence>
<dbReference type="STRING" id="1095630.A0A2J6SLX0"/>
<dbReference type="GO" id="GO:0043161">
    <property type="term" value="P:proteasome-mediated ubiquitin-dependent protein catabolic process"/>
    <property type="evidence" value="ECO:0007669"/>
    <property type="project" value="TreeGrafter"/>
</dbReference>
<evidence type="ECO:0000256" key="5">
    <source>
        <dbReference type="SAM" id="MobiDB-lite"/>
    </source>
</evidence>
<evidence type="ECO:0000256" key="4">
    <source>
        <dbReference type="PROSITE-ProRule" id="PRU00175"/>
    </source>
</evidence>
<dbReference type="RefSeq" id="XP_024728661.1">
    <property type="nucleotide sequence ID" value="XM_024871292.1"/>
</dbReference>
<reference evidence="7 8" key="1">
    <citation type="submission" date="2016-04" db="EMBL/GenBank/DDBJ databases">
        <title>A degradative enzymes factory behind the ericoid mycorrhizal symbiosis.</title>
        <authorList>
            <consortium name="DOE Joint Genome Institute"/>
            <person name="Martino E."/>
            <person name="Morin E."/>
            <person name="Grelet G."/>
            <person name="Kuo A."/>
            <person name="Kohler A."/>
            <person name="Daghino S."/>
            <person name="Barry K."/>
            <person name="Choi C."/>
            <person name="Cichocki N."/>
            <person name="Clum A."/>
            <person name="Copeland A."/>
            <person name="Hainaut M."/>
            <person name="Haridas S."/>
            <person name="Labutti K."/>
            <person name="Lindquist E."/>
            <person name="Lipzen A."/>
            <person name="Khouja H.-R."/>
            <person name="Murat C."/>
            <person name="Ohm R."/>
            <person name="Olson A."/>
            <person name="Spatafora J."/>
            <person name="Veneault-Fourrey C."/>
            <person name="Henrissat B."/>
            <person name="Grigoriev I."/>
            <person name="Martin F."/>
            <person name="Perotto S."/>
        </authorList>
    </citation>
    <scope>NUCLEOTIDE SEQUENCE [LARGE SCALE GENOMIC DNA]</scope>
    <source>
        <strain evidence="7 8">E</strain>
    </source>
</reference>
<feature type="compositionally biased region" description="Polar residues" evidence="5">
    <location>
        <begin position="69"/>
        <end position="87"/>
    </location>
</feature>
<dbReference type="InterPro" id="IPR013083">
    <property type="entry name" value="Znf_RING/FYVE/PHD"/>
</dbReference>
<gene>
    <name evidence="7" type="ORF">K444DRAFT_239773</name>
</gene>
<feature type="region of interest" description="Disordered" evidence="5">
    <location>
        <begin position="305"/>
        <end position="543"/>
    </location>
</feature>
<dbReference type="Pfam" id="PF13639">
    <property type="entry name" value="zf-RING_2"/>
    <property type="match status" value="1"/>
</dbReference>
<dbReference type="GO" id="GO:0008270">
    <property type="term" value="F:zinc ion binding"/>
    <property type="evidence" value="ECO:0007669"/>
    <property type="project" value="UniProtKB-KW"/>
</dbReference>
<dbReference type="PANTHER" id="PTHR22763">
    <property type="entry name" value="RING ZINC FINGER PROTEIN"/>
    <property type="match status" value="1"/>
</dbReference>
<feature type="compositionally biased region" description="Basic and acidic residues" evidence="5">
    <location>
        <begin position="432"/>
        <end position="449"/>
    </location>
</feature>
<feature type="compositionally biased region" description="Acidic residues" evidence="5">
    <location>
        <begin position="116"/>
        <end position="126"/>
    </location>
</feature>
<feature type="region of interest" description="Disordered" evidence="5">
    <location>
        <begin position="46"/>
        <end position="126"/>
    </location>
</feature>
<evidence type="ECO:0000313" key="8">
    <source>
        <dbReference type="Proteomes" id="UP000235371"/>
    </source>
</evidence>
<evidence type="ECO:0000256" key="3">
    <source>
        <dbReference type="ARBA" id="ARBA00022833"/>
    </source>
</evidence>
<dbReference type="OrthoDB" id="8062037at2759"/>
<dbReference type="PANTHER" id="PTHR22763:SF162">
    <property type="entry name" value="TRANSMEMBRANE E3 UBIQUITIN-PROTEIN LIGASE 1"/>
    <property type="match status" value="1"/>
</dbReference>
<keyword evidence="1" id="KW-0479">Metal-binding</keyword>
<dbReference type="GO" id="GO:0012505">
    <property type="term" value="C:endomembrane system"/>
    <property type="evidence" value="ECO:0007669"/>
    <property type="project" value="TreeGrafter"/>
</dbReference>
<keyword evidence="3" id="KW-0862">Zinc</keyword>
<accession>A0A2J6SLX0</accession>
<feature type="compositionally biased region" description="Polar residues" evidence="5">
    <location>
        <begin position="46"/>
        <end position="55"/>
    </location>
</feature>
<dbReference type="SUPFAM" id="SSF57850">
    <property type="entry name" value="RING/U-box"/>
    <property type="match status" value="1"/>
</dbReference>
<feature type="compositionally biased region" description="Basic and acidic residues" evidence="5">
    <location>
        <begin position="56"/>
        <end position="68"/>
    </location>
</feature>
<dbReference type="InParanoid" id="A0A2J6SLX0"/>
<keyword evidence="2 4" id="KW-0863">Zinc-finger</keyword>
<dbReference type="GO" id="GO:0044695">
    <property type="term" value="C:Dsc E3 ubiquitin ligase complex"/>
    <property type="evidence" value="ECO:0007669"/>
    <property type="project" value="TreeGrafter"/>
</dbReference>